<comment type="function">
    <text evidence="15">Voltage-gated, high-affinity calcium channel that functions together with MID1 to mediate calcium entry into cells. Required during conditions of environmental stress.</text>
</comment>
<keyword evidence="9" id="KW-0851">Voltage-gated channel</keyword>
<evidence type="ECO:0000256" key="11">
    <source>
        <dbReference type="ARBA" id="ARBA00023065"/>
    </source>
</evidence>
<keyword evidence="13" id="KW-0325">Glycoprotein</keyword>
<dbReference type="FunFam" id="1.20.120.350:FF:000098">
    <property type="entry name" value="Calcium channel subunit Cch1"/>
    <property type="match status" value="1"/>
</dbReference>
<keyword evidence="14" id="KW-0407">Ion channel</keyword>
<feature type="transmembrane region" description="Helical" evidence="19">
    <location>
        <begin position="487"/>
        <end position="504"/>
    </location>
</feature>
<dbReference type="InterPro" id="IPR027359">
    <property type="entry name" value="Volt_channel_dom_sf"/>
</dbReference>
<protein>
    <recommendedName>
        <fullName evidence="17">Calcium-channel protein CCH1</fullName>
    </recommendedName>
</protein>
<evidence type="ECO:0000313" key="21">
    <source>
        <dbReference type="EMBL" id="KAJ5097059.1"/>
    </source>
</evidence>
<evidence type="ECO:0000256" key="16">
    <source>
        <dbReference type="ARBA" id="ARBA00061395"/>
    </source>
</evidence>
<dbReference type="Proteomes" id="UP001149165">
    <property type="component" value="Unassembled WGS sequence"/>
</dbReference>
<reference evidence="21" key="2">
    <citation type="journal article" date="2023" name="IMA Fungus">
        <title>Comparative genomic study of the Penicillium genus elucidates a diverse pangenome and 15 lateral gene transfer events.</title>
        <authorList>
            <person name="Petersen C."/>
            <person name="Sorensen T."/>
            <person name="Nielsen M.R."/>
            <person name="Sondergaard T.E."/>
            <person name="Sorensen J.L."/>
            <person name="Fitzpatrick D.A."/>
            <person name="Frisvad J.C."/>
            <person name="Nielsen K.L."/>
        </authorList>
    </citation>
    <scope>NUCLEOTIDE SEQUENCE</scope>
    <source>
        <strain evidence="21">IBT 30069</strain>
    </source>
</reference>
<feature type="compositionally biased region" description="Basic and acidic residues" evidence="18">
    <location>
        <begin position="82"/>
        <end position="92"/>
    </location>
</feature>
<feature type="compositionally biased region" description="Low complexity" evidence="18">
    <location>
        <begin position="214"/>
        <end position="223"/>
    </location>
</feature>
<keyword evidence="6" id="KW-0107">Calcium channel</keyword>
<feature type="transmembrane region" description="Helical" evidence="19">
    <location>
        <begin position="1637"/>
        <end position="1661"/>
    </location>
</feature>
<dbReference type="SUPFAM" id="SSF81324">
    <property type="entry name" value="Voltage-gated potassium channels"/>
    <property type="match status" value="4"/>
</dbReference>
<evidence type="ECO:0000256" key="13">
    <source>
        <dbReference type="ARBA" id="ARBA00023180"/>
    </source>
</evidence>
<feature type="compositionally biased region" description="Acidic residues" evidence="18">
    <location>
        <begin position="1988"/>
        <end position="1998"/>
    </location>
</feature>
<feature type="transmembrane region" description="Helical" evidence="19">
    <location>
        <begin position="541"/>
        <end position="564"/>
    </location>
</feature>
<dbReference type="SUPFAM" id="SSF47473">
    <property type="entry name" value="EF-hand"/>
    <property type="match status" value="1"/>
</dbReference>
<feature type="transmembrane region" description="Helical" evidence="19">
    <location>
        <begin position="1191"/>
        <end position="1216"/>
    </location>
</feature>
<dbReference type="InterPro" id="IPR005821">
    <property type="entry name" value="Ion_trans_dom"/>
</dbReference>
<evidence type="ECO:0000256" key="10">
    <source>
        <dbReference type="ARBA" id="ARBA00022989"/>
    </source>
</evidence>
<keyword evidence="3" id="KW-1003">Cell membrane</keyword>
<evidence type="ECO:0000256" key="15">
    <source>
        <dbReference type="ARBA" id="ARBA00057587"/>
    </source>
</evidence>
<evidence type="ECO:0000256" key="18">
    <source>
        <dbReference type="SAM" id="MobiDB-lite"/>
    </source>
</evidence>
<dbReference type="GO" id="GO:0008331">
    <property type="term" value="F:high voltage-gated calcium channel activity"/>
    <property type="evidence" value="ECO:0007669"/>
    <property type="project" value="TreeGrafter"/>
</dbReference>
<dbReference type="GO" id="GO:0098703">
    <property type="term" value="P:calcium ion import across plasma membrane"/>
    <property type="evidence" value="ECO:0007669"/>
    <property type="project" value="TreeGrafter"/>
</dbReference>
<evidence type="ECO:0000256" key="7">
    <source>
        <dbReference type="ARBA" id="ARBA00022692"/>
    </source>
</evidence>
<comment type="caution">
    <text evidence="21">The sequence shown here is derived from an EMBL/GenBank/DDBJ whole genome shotgun (WGS) entry which is preliminary data.</text>
</comment>
<feature type="region of interest" description="Disordered" evidence="18">
    <location>
        <begin position="1"/>
        <end position="92"/>
    </location>
</feature>
<evidence type="ECO:0000256" key="8">
    <source>
        <dbReference type="ARBA" id="ARBA00022837"/>
    </source>
</evidence>
<keyword evidence="10 19" id="KW-1133">Transmembrane helix</keyword>
<dbReference type="EMBL" id="JAPQKH010000005">
    <property type="protein sequence ID" value="KAJ5097059.1"/>
    <property type="molecule type" value="Genomic_DNA"/>
</dbReference>
<dbReference type="PANTHER" id="PTHR45628:SF7">
    <property type="entry name" value="VOLTAGE-DEPENDENT CALCIUM CHANNEL TYPE A SUBUNIT ALPHA-1"/>
    <property type="match status" value="1"/>
</dbReference>
<feature type="transmembrane region" description="Helical" evidence="19">
    <location>
        <begin position="1327"/>
        <end position="1346"/>
    </location>
</feature>
<feature type="transmembrane region" description="Helical" evidence="19">
    <location>
        <begin position="837"/>
        <end position="859"/>
    </location>
</feature>
<dbReference type="FunFam" id="1.10.287.70:FF:000118">
    <property type="entry name" value="Calcium channel subunit Cch1"/>
    <property type="match status" value="1"/>
</dbReference>
<dbReference type="Gene3D" id="1.10.287.70">
    <property type="match status" value="4"/>
</dbReference>
<sequence>MAPNSQSPGDNDSPSNQIPLQDLSRNGNGLPASGHGRSNSAGGGVFSRRSLMRGPSRRQYQSVAEESPVDLGTASRNPFEQSPHRHDEDPAHDDLGALAQAMSFGITFDAPRLSFSGPSATHGFNDAASDLDNVPLDNYNSHEPDDYPTHTHVDDDTAGLTDSRYLQPISGAPVSDGRPSIDIAAHSTHSGDGSRLGDDLPHMEDGLGRHRGSSARSRSLSPSGSGGALQRASSMVKSMSQRVVNLSNEPEVVQQSIEREESHKNARLEGPPALPAMPNFAHDPTPDLPPREKRASSTMWKYRNNPFRGRALGILGPNNAFRLWLCDILVHSFMEPFVLAIIIVQTILLIVESSKSVFSRSVGMRWGDTPLDYVFFGIFIIYTLEIVAKMLVSGFVFNPQEYSTLNRNLGIRKAVAEKGKNLITPHRQMTKKKVSFLQPEPQSSILRTFTGMNALEAEESYDDPLHKRRIRLAHRAFLRHSFNRLDFVAVVAYWISFCLSLQGVETTHQLYIFRMLSCLRILRLLALTNGTSVILRSLKRAAPLLVHVAFLISFFWLLFAIVGIQSFKSSLRRTCVWVDPEGIQANFTSNDPYGTLQFCGGYLNATTGEKMPWIDAHGVRKDSSHAKGYICPQNSLCVEGTNPYNGTVSFDNIVQSLELVFVIMSSNTFTDLLYYTTDSDYLAAALFFAAGLVILSLWLVNLLVAVITHSFQVIREESKRSAFAVQQIDIVEEDDTTTRKISTVKWFYDKTEFFWIIIIIYDLVIQALRSSTMGDERRRFIENTELVITLIFLFEIIVRFASDWRVFHRKRRNWFDLLLVVITCVIQIPPIKNSGRPYTVMTLFQILRVYRVVLAIPVTRKLIMVVFRNTVGLLNLILFLFLMTFLASIFATQLFRSQIPPEDPDGNSISITFADIYNSFLGMYMLLSSENWTEVLYNATAYTTHFNTSWISALFFILWFIVANFIILNMFIAVIQESFDVSEDEKRLQQVRAFLEQKHIGQATQGNLALSKILRLGRDSDRYKDPLDHGPAALEMLLKDAVVREFLDEEEEEEKNQEEGRDSKSHHREREVPPDSAAAEVAETSQPGIISQTMAKANALIMGREPNPFYSKLKFSRAYEDLDPRTMAREVVSAAEARKRAQREYLVKHPTYNKSLYIFTPHHPIRRFCQKIVGPGRGNQRVEGVDPYKPVWYVFSALIYAAIVAMVLLACITTPLYQRQYFRTDRNWFVYTDMGFAVVFTVEAVIKVIADGFFWTPNAYFRSSWGFIDGIVLVTLWINVGSSLTEDFSVSRPIGAFKALRALRLLNVSDSAKDTFHSVIITGGMKVIAAAAVSLSFLIPFAIYAVNLFNGQMISCNDDNFSGNLTACVNEYHSSPYNWDVIAPRVAANSYYDFDNFGDSLFILFQIVSQEGWIDVQDSAMSITGPGIQPQDNNAPENGLFFVVFNLLGSVFVLTLFVSVFMRNYTEQTGVAFLTAEQRSWLELRKLLRQISPSKRSFNEKSAQWQQWCYRIAVKKHGRWARFVTSILCVHLCLLLLEWYPEPSNWELARSILFFVFMFVYLANVLIRFIGLGWHRFSRSSWDLYSLVAVPGAWVTTILNISSSNQAILELNKLFLVAITLLLIPRNNQLDQLFKTAAASLPVIGNLLATWFVLFLVFGIAMNQAFGLTKFGSQGTHNLNFRDVPKSLILLFRCSCGEGWNEIMEDFATMEPPLCTSDSDFLDDDCGSAAWARALFIAWNIISMYIFVSLFVSLIFESFSYVYQRSSGLYALSREEIRRFKQAWSTYDPDGVGFISKEQFPRLLGELSGIFTMRIYDDEFMVGAILEKCRKTNPHNSVISFHSMRSRESLNPMMGGSGEDIVHDVDLKELNRILNRIPVNTIRERRQRLNTFYEEVLVSADPDRGISFHQCLMILAHYNVISDSKSLRLEEFLRRRARLQRVEEAVRRNTVIGFFDTLYWSRQFRRAIERKKNGRMTDIPQFTVPEIYVDDPVDDPGEDAERAAGTTTPQTQPDLEGPFAPMLSPSSTLHRRAESSPTARRNDLPRLDTTLSGRGSGSSTPTDWASISPSRTPRHMYGDRGSTDSGAFSHDGPSGADHSRQNSAMSVRDVMNSLDNSAWGESIRRSFTQRRSGDRSNRSTRSTERNSGHSGSP</sequence>
<feature type="compositionally biased region" description="Basic and acidic residues" evidence="18">
    <location>
        <begin position="140"/>
        <end position="155"/>
    </location>
</feature>
<dbReference type="FunFam" id="1.20.120.350:FF:000079">
    <property type="entry name" value="Calcium channel subunit Cch1"/>
    <property type="match status" value="1"/>
</dbReference>
<feature type="transmembrane region" description="Helical" evidence="19">
    <location>
        <begin position="948"/>
        <end position="972"/>
    </location>
</feature>
<feature type="compositionally biased region" description="Basic and acidic residues" evidence="18">
    <location>
        <begin position="2131"/>
        <end position="2147"/>
    </location>
</feature>
<dbReference type="OrthoDB" id="416585at2759"/>
<dbReference type="InterPro" id="IPR002048">
    <property type="entry name" value="EF_hand_dom"/>
</dbReference>
<feature type="region of interest" description="Disordered" evidence="18">
    <location>
        <begin position="1048"/>
        <end position="1089"/>
    </location>
</feature>
<feature type="region of interest" description="Disordered" evidence="18">
    <location>
        <begin position="270"/>
        <end position="293"/>
    </location>
</feature>
<evidence type="ECO:0000256" key="2">
    <source>
        <dbReference type="ARBA" id="ARBA00022448"/>
    </source>
</evidence>
<evidence type="ECO:0000256" key="1">
    <source>
        <dbReference type="ARBA" id="ARBA00004651"/>
    </source>
</evidence>
<feature type="transmembrane region" description="Helical" evidence="19">
    <location>
        <begin position="871"/>
        <end position="895"/>
    </location>
</feature>
<feature type="transmembrane region" description="Helical" evidence="19">
    <location>
        <begin position="784"/>
        <end position="802"/>
    </location>
</feature>
<evidence type="ECO:0000256" key="12">
    <source>
        <dbReference type="ARBA" id="ARBA00023136"/>
    </source>
</evidence>
<feature type="transmembrane region" description="Helical" evidence="19">
    <location>
        <begin position="1552"/>
        <end position="1570"/>
    </location>
</feature>
<feature type="compositionally biased region" description="Basic and acidic residues" evidence="18">
    <location>
        <begin position="195"/>
        <end position="208"/>
    </location>
</feature>
<feature type="transmembrane region" description="Helical" evidence="19">
    <location>
        <begin position="1228"/>
        <end position="1250"/>
    </location>
</feature>
<evidence type="ECO:0000256" key="4">
    <source>
        <dbReference type="ARBA" id="ARBA00022553"/>
    </source>
</evidence>
<reference evidence="21" key="1">
    <citation type="submission" date="2022-11" db="EMBL/GenBank/DDBJ databases">
        <authorList>
            <person name="Petersen C."/>
        </authorList>
    </citation>
    <scope>NUCLEOTIDE SEQUENCE</scope>
    <source>
        <strain evidence="21">IBT 30069</strain>
    </source>
</reference>
<proteinExistence type="inferred from homology"/>
<evidence type="ECO:0000256" key="14">
    <source>
        <dbReference type="ARBA" id="ARBA00023303"/>
    </source>
</evidence>
<gene>
    <name evidence="21" type="ORF">N7456_007780</name>
</gene>
<dbReference type="FunFam" id="1.20.120.350:FF:000063">
    <property type="entry name" value="Calcium channel subunit Cch1"/>
    <property type="match status" value="1"/>
</dbReference>
<dbReference type="GO" id="GO:0005509">
    <property type="term" value="F:calcium ion binding"/>
    <property type="evidence" value="ECO:0007669"/>
    <property type="project" value="InterPro"/>
</dbReference>
<feature type="transmembrane region" description="Helical" evidence="19">
    <location>
        <begin position="681"/>
        <end position="711"/>
    </location>
</feature>
<dbReference type="PANTHER" id="PTHR45628">
    <property type="entry name" value="VOLTAGE-DEPENDENT CALCIUM CHANNEL TYPE A SUBUNIT ALPHA-1"/>
    <property type="match status" value="1"/>
</dbReference>
<feature type="region of interest" description="Disordered" evidence="18">
    <location>
        <begin position="1986"/>
        <end position="2153"/>
    </location>
</feature>
<organism evidence="21 22">
    <name type="scientific">Penicillium angulare</name>
    <dbReference type="NCBI Taxonomy" id="116970"/>
    <lineage>
        <taxon>Eukaryota</taxon>
        <taxon>Fungi</taxon>
        <taxon>Dikarya</taxon>
        <taxon>Ascomycota</taxon>
        <taxon>Pezizomycotina</taxon>
        <taxon>Eurotiomycetes</taxon>
        <taxon>Eurotiomycetidae</taxon>
        <taxon>Eurotiales</taxon>
        <taxon>Aspergillaceae</taxon>
        <taxon>Penicillium</taxon>
    </lineage>
</organism>
<feature type="transmembrane region" description="Helical" evidence="19">
    <location>
        <begin position="1520"/>
        <end position="1540"/>
    </location>
</feature>
<evidence type="ECO:0000256" key="9">
    <source>
        <dbReference type="ARBA" id="ARBA00022882"/>
    </source>
</evidence>
<evidence type="ECO:0000313" key="22">
    <source>
        <dbReference type="Proteomes" id="UP001149165"/>
    </source>
</evidence>
<keyword evidence="4" id="KW-0597">Phosphoprotein</keyword>
<evidence type="ECO:0000259" key="20">
    <source>
        <dbReference type="PROSITE" id="PS50222"/>
    </source>
</evidence>
<comment type="similarity">
    <text evidence="16">Belongs to the calcium channel alpha-1 subunit (TC 1.A.1.11) family.</text>
</comment>
<evidence type="ECO:0000256" key="3">
    <source>
        <dbReference type="ARBA" id="ARBA00022475"/>
    </source>
</evidence>
<dbReference type="PROSITE" id="PS50222">
    <property type="entry name" value="EF_HAND_2"/>
    <property type="match status" value="1"/>
</dbReference>
<dbReference type="FunFam" id="1.10.287.70:FF:000093">
    <property type="entry name" value="Calcium channel subunit Cch1"/>
    <property type="match status" value="1"/>
</dbReference>
<keyword evidence="12 19" id="KW-0472">Membrane</keyword>
<evidence type="ECO:0000256" key="17">
    <source>
        <dbReference type="ARBA" id="ARBA00067459"/>
    </source>
</evidence>
<feature type="compositionally biased region" description="Low complexity" evidence="18">
    <location>
        <begin position="2049"/>
        <end position="2062"/>
    </location>
</feature>
<evidence type="ECO:0000256" key="5">
    <source>
        <dbReference type="ARBA" id="ARBA00022568"/>
    </source>
</evidence>
<keyword evidence="7 19" id="KW-0812">Transmembrane</keyword>
<evidence type="ECO:0000256" key="19">
    <source>
        <dbReference type="SAM" id="Phobius"/>
    </source>
</evidence>
<keyword evidence="22" id="KW-1185">Reference proteome</keyword>
<dbReference type="Gene3D" id="1.20.120.350">
    <property type="entry name" value="Voltage-gated potassium channels. Chain C"/>
    <property type="match status" value="4"/>
</dbReference>
<feature type="transmembrane region" description="Helical" evidence="19">
    <location>
        <begin position="814"/>
        <end position="831"/>
    </location>
</feature>
<feature type="transmembrane region" description="Helical" evidence="19">
    <location>
        <begin position="1440"/>
        <end position="1461"/>
    </location>
</feature>
<keyword evidence="5" id="KW-0109">Calcium transport</keyword>
<dbReference type="Pfam" id="PF00520">
    <property type="entry name" value="Ion_trans"/>
    <property type="match status" value="4"/>
</dbReference>
<feature type="transmembrane region" description="Helical" evidence="19">
    <location>
        <begin position="511"/>
        <end position="535"/>
    </location>
</feature>
<dbReference type="GO" id="GO:0005891">
    <property type="term" value="C:voltage-gated calcium channel complex"/>
    <property type="evidence" value="ECO:0007669"/>
    <property type="project" value="TreeGrafter"/>
</dbReference>
<keyword evidence="11" id="KW-0406">Ion transport</keyword>
<accession>A0A9W9FBD9</accession>
<feature type="domain" description="EF-hand" evidence="20">
    <location>
        <begin position="1775"/>
        <end position="1810"/>
    </location>
</feature>
<feature type="transmembrane region" description="Helical" evidence="19">
    <location>
        <begin position="907"/>
        <end position="927"/>
    </location>
</feature>
<keyword evidence="8" id="KW-0106">Calcium</keyword>
<dbReference type="InterPro" id="IPR050599">
    <property type="entry name" value="VDCC_alpha-1_subunit"/>
</dbReference>
<feature type="compositionally biased region" description="Polar residues" evidence="18">
    <location>
        <begin position="1"/>
        <end position="27"/>
    </location>
</feature>
<feature type="transmembrane region" description="Helical" evidence="19">
    <location>
        <begin position="371"/>
        <end position="397"/>
    </location>
</feature>
<feature type="transmembrane region" description="Helical" evidence="19">
    <location>
        <begin position="1262"/>
        <end position="1280"/>
    </location>
</feature>
<feature type="transmembrane region" description="Helical" evidence="19">
    <location>
        <begin position="1730"/>
        <end position="1756"/>
    </location>
</feature>
<feature type="transmembrane region" description="Helical" evidence="19">
    <location>
        <begin position="328"/>
        <end position="351"/>
    </location>
</feature>
<evidence type="ECO:0000256" key="6">
    <source>
        <dbReference type="ARBA" id="ARBA00022673"/>
    </source>
</evidence>
<feature type="compositionally biased region" description="Basic and acidic residues" evidence="18">
    <location>
        <begin position="1057"/>
        <end position="1073"/>
    </location>
</feature>
<comment type="subcellular location">
    <subcellularLocation>
        <location evidence="1">Cell membrane</location>
        <topology evidence="1">Multi-pass membrane protein</topology>
    </subcellularLocation>
</comment>
<dbReference type="InterPro" id="IPR011992">
    <property type="entry name" value="EF-hand-dom_pair"/>
</dbReference>
<keyword evidence="2" id="KW-0813">Transport</keyword>
<feature type="transmembrane region" description="Helical" evidence="19">
    <location>
        <begin position="1582"/>
        <end position="1601"/>
    </location>
</feature>
<feature type="region of interest" description="Disordered" evidence="18">
    <location>
        <begin position="140"/>
        <end position="236"/>
    </location>
</feature>
<name>A0A9W9FBD9_9EURO</name>
<feature type="transmembrane region" description="Helical" evidence="19">
    <location>
        <begin position="753"/>
        <end position="772"/>
    </location>
</feature>